<dbReference type="InterPro" id="IPR050879">
    <property type="entry name" value="Acyltransferase_3"/>
</dbReference>
<dbReference type="GO" id="GO:0016020">
    <property type="term" value="C:membrane"/>
    <property type="evidence" value="ECO:0007669"/>
    <property type="project" value="TreeGrafter"/>
</dbReference>
<protein>
    <submittedName>
        <fullName evidence="3">Acyltransferase</fullName>
    </submittedName>
</protein>
<feature type="domain" description="Acyltransferase 3" evidence="2">
    <location>
        <begin position="9"/>
        <end position="341"/>
    </location>
</feature>
<evidence type="ECO:0000256" key="1">
    <source>
        <dbReference type="SAM" id="Phobius"/>
    </source>
</evidence>
<feature type="transmembrane region" description="Helical" evidence="1">
    <location>
        <begin position="162"/>
        <end position="179"/>
    </location>
</feature>
<feature type="transmembrane region" description="Helical" evidence="1">
    <location>
        <begin position="258"/>
        <end position="276"/>
    </location>
</feature>
<feature type="transmembrane region" description="Helical" evidence="1">
    <location>
        <begin position="325"/>
        <end position="346"/>
    </location>
</feature>
<feature type="transmembrane region" description="Helical" evidence="1">
    <location>
        <begin position="129"/>
        <end position="150"/>
    </location>
</feature>
<dbReference type="AlphaFoldDB" id="A0AA37IGR6"/>
<evidence type="ECO:0000313" key="3">
    <source>
        <dbReference type="EMBL" id="GJH26015.1"/>
    </source>
</evidence>
<keyword evidence="3" id="KW-0808">Transferase</keyword>
<evidence type="ECO:0000259" key="2">
    <source>
        <dbReference type="Pfam" id="PF01757"/>
    </source>
</evidence>
<accession>A0AA37IGR6</accession>
<feature type="transmembrane region" description="Helical" evidence="1">
    <location>
        <begin position="83"/>
        <end position="101"/>
    </location>
</feature>
<keyword evidence="1" id="KW-0472">Membrane</keyword>
<dbReference type="PANTHER" id="PTHR23028:SF131">
    <property type="entry name" value="BLR2367 PROTEIN"/>
    <property type="match status" value="1"/>
</dbReference>
<dbReference type="GO" id="GO:0016747">
    <property type="term" value="F:acyltransferase activity, transferring groups other than amino-acyl groups"/>
    <property type="evidence" value="ECO:0007669"/>
    <property type="project" value="InterPro"/>
</dbReference>
<keyword evidence="3" id="KW-0012">Acyltransferase</keyword>
<reference evidence="3" key="1">
    <citation type="submission" date="2022-09" db="EMBL/GenBank/DDBJ databases">
        <title>Isolation and characterization of 3-chlorobenzoate degrading bacteria from soils in Shizuoka.</title>
        <authorList>
            <person name="Ifat A."/>
            <person name="Ogawa N."/>
            <person name="Kimbara K."/>
            <person name="Moriuchi R."/>
            <person name="Dohra H."/>
            <person name="Shintani M."/>
        </authorList>
    </citation>
    <scope>NUCLEOTIDE SEQUENCE</scope>
    <source>
        <strain evidence="3">19CS4-2</strain>
    </source>
</reference>
<feature type="transmembrane region" description="Helical" evidence="1">
    <location>
        <begin position="233"/>
        <end position="252"/>
    </location>
</feature>
<dbReference type="Pfam" id="PF01757">
    <property type="entry name" value="Acyl_transf_3"/>
    <property type="match status" value="1"/>
</dbReference>
<feature type="transmembrane region" description="Helical" evidence="1">
    <location>
        <begin position="41"/>
        <end position="63"/>
    </location>
</feature>
<dbReference type="InterPro" id="IPR002656">
    <property type="entry name" value="Acyl_transf_3_dom"/>
</dbReference>
<gene>
    <name evidence="3" type="ORF">CBA19CS42_15885</name>
</gene>
<dbReference type="EMBL" id="BPUS01000005">
    <property type="protein sequence ID" value="GJH26015.1"/>
    <property type="molecule type" value="Genomic_DNA"/>
</dbReference>
<dbReference type="Proteomes" id="UP001055111">
    <property type="component" value="Unassembled WGS sequence"/>
</dbReference>
<dbReference type="GO" id="GO:0000271">
    <property type="term" value="P:polysaccharide biosynthetic process"/>
    <property type="evidence" value="ECO:0007669"/>
    <property type="project" value="TreeGrafter"/>
</dbReference>
<keyword evidence="1" id="KW-0812">Transmembrane</keyword>
<evidence type="ECO:0000313" key="4">
    <source>
        <dbReference type="Proteomes" id="UP001055111"/>
    </source>
</evidence>
<dbReference type="PANTHER" id="PTHR23028">
    <property type="entry name" value="ACETYLTRANSFERASE"/>
    <property type="match status" value="1"/>
</dbReference>
<feature type="transmembrane region" description="Helical" evidence="1">
    <location>
        <begin position="12"/>
        <end position="29"/>
    </location>
</feature>
<feature type="transmembrane region" description="Helical" evidence="1">
    <location>
        <begin position="288"/>
        <end position="305"/>
    </location>
</feature>
<keyword evidence="1" id="KW-1133">Transmembrane helix</keyword>
<comment type="caution">
    <text evidence="3">The sequence shown here is derived from an EMBL/GenBank/DDBJ whole genome shotgun (WGS) entry which is preliminary data.</text>
</comment>
<sequence>MADTKRLDFVQAMRGIAALMVVLCHARWFLVGTPQQDFAEWLLYCGSAGVDIFFVISGFVMVYSTRNSDGSLFYSVEFLVKRFAKIWVPYAVIGLISFYYLHGSRTFDSANIAWMAKSLLFIPPDVNDFFYLGSGLTPVAWSLNYEFYFYLIFAGSLLFGKFRWLALFGWMFVFVYLIPVHDRGFFSVLPFSRIESNAAYLQMMTNPIILEFLAGVVLGFVYLSPLKIRSATLCRLACFYAISACAWAWMAHFRPVNSIGYFGIFAVAVMFCFSIASKTIPMHVPRVLVWLGGISYSLYLVHPMVNAFLDRQFIAHGMQDVTHSWAHVVITTATSIVVAAVSNYALERMAHDLVRDKLLSILHPWQRKSQPAPLASRN</sequence>
<name>A0AA37IGR6_9BURK</name>
<proteinExistence type="predicted"/>
<feature type="transmembrane region" description="Helical" evidence="1">
    <location>
        <begin position="199"/>
        <end position="221"/>
    </location>
</feature>
<dbReference type="RefSeq" id="WP_238212632.1">
    <property type="nucleotide sequence ID" value="NZ_BPUS01000005.1"/>
</dbReference>
<organism evidence="3 4">
    <name type="scientific">Caballeronia novacaledonica</name>
    <dbReference type="NCBI Taxonomy" id="1544861"/>
    <lineage>
        <taxon>Bacteria</taxon>
        <taxon>Pseudomonadati</taxon>
        <taxon>Pseudomonadota</taxon>
        <taxon>Betaproteobacteria</taxon>
        <taxon>Burkholderiales</taxon>
        <taxon>Burkholderiaceae</taxon>
        <taxon>Caballeronia</taxon>
    </lineage>
</organism>